<evidence type="ECO:0000256" key="1">
    <source>
        <dbReference type="SAM" id="MobiDB-lite"/>
    </source>
</evidence>
<gene>
    <name evidence="2" type="ORF">TKK_016416</name>
</gene>
<feature type="compositionally biased region" description="Basic and acidic residues" evidence="1">
    <location>
        <begin position="83"/>
        <end position="98"/>
    </location>
</feature>
<evidence type="ECO:0000313" key="3">
    <source>
        <dbReference type="Proteomes" id="UP001627154"/>
    </source>
</evidence>
<evidence type="ECO:0000313" key="2">
    <source>
        <dbReference type="EMBL" id="KAL3388408.1"/>
    </source>
</evidence>
<keyword evidence="3" id="KW-1185">Reference proteome</keyword>
<reference evidence="2 3" key="1">
    <citation type="journal article" date="2024" name="bioRxiv">
        <title>A reference genome for Trichogramma kaykai: A tiny desert-dwelling parasitoid wasp with competing sex-ratio distorters.</title>
        <authorList>
            <person name="Culotta J."/>
            <person name="Lindsey A.R."/>
        </authorList>
    </citation>
    <scope>NUCLEOTIDE SEQUENCE [LARGE SCALE GENOMIC DNA]</scope>
    <source>
        <strain evidence="2 3">KSX58</strain>
    </source>
</reference>
<accession>A0ABD2W615</accession>
<dbReference type="Proteomes" id="UP001627154">
    <property type="component" value="Unassembled WGS sequence"/>
</dbReference>
<name>A0ABD2W615_9HYME</name>
<dbReference type="AlphaFoldDB" id="A0ABD2W615"/>
<feature type="region of interest" description="Disordered" evidence="1">
    <location>
        <begin position="83"/>
        <end position="124"/>
    </location>
</feature>
<organism evidence="2 3">
    <name type="scientific">Trichogramma kaykai</name>
    <dbReference type="NCBI Taxonomy" id="54128"/>
    <lineage>
        <taxon>Eukaryota</taxon>
        <taxon>Metazoa</taxon>
        <taxon>Ecdysozoa</taxon>
        <taxon>Arthropoda</taxon>
        <taxon>Hexapoda</taxon>
        <taxon>Insecta</taxon>
        <taxon>Pterygota</taxon>
        <taxon>Neoptera</taxon>
        <taxon>Endopterygota</taxon>
        <taxon>Hymenoptera</taxon>
        <taxon>Apocrita</taxon>
        <taxon>Proctotrupomorpha</taxon>
        <taxon>Chalcidoidea</taxon>
        <taxon>Trichogrammatidae</taxon>
        <taxon>Trichogramma</taxon>
    </lineage>
</organism>
<sequence>MTITLTATVRISFNKLHASIVAQSLPCHLCAKQKIPDIINLDKRSRKANSHCIADNTTNAASARSPNAQEGCRDGEKNMHLNAKSEHHTTQKLIRRDSSPCSTCTNPDVVQPQPDGTADYSHKTGTRVSNITESLEDDTQHENNITNDGSPVFIRWPLKDVARDLSTRLQVDIKEGSFDRKQGLQINVWELPANAEAKNECNIVRSSENCPLDLDSSPFKDYASKPSPTLPHISESSRLLDKTTQINDDQDAYVCKTFTEHRSCAAPQDTLFRSDDIPSKPRGNCLFYSLIKICDLKMSAIQL</sequence>
<dbReference type="EMBL" id="JBJJXI010000133">
    <property type="protein sequence ID" value="KAL3388408.1"/>
    <property type="molecule type" value="Genomic_DNA"/>
</dbReference>
<comment type="caution">
    <text evidence="2">The sequence shown here is derived from an EMBL/GenBank/DDBJ whole genome shotgun (WGS) entry which is preliminary data.</text>
</comment>
<proteinExistence type="predicted"/>
<protein>
    <submittedName>
        <fullName evidence="2">Uncharacterized protein</fullName>
    </submittedName>
</protein>
<feature type="compositionally biased region" description="Polar residues" evidence="1">
    <location>
        <begin position="99"/>
        <end position="108"/>
    </location>
</feature>